<reference evidence="2 3" key="1">
    <citation type="submission" date="2019-08" db="EMBL/GenBank/DDBJ databases">
        <title>Complete genome sequence of Candidatus Uab amorphum.</title>
        <authorList>
            <person name="Shiratori T."/>
            <person name="Suzuki S."/>
            <person name="Kakizawa Y."/>
            <person name="Ishida K."/>
        </authorList>
    </citation>
    <scope>NUCLEOTIDE SEQUENCE [LARGE SCALE GENOMIC DNA]</scope>
    <source>
        <strain evidence="2 3">SRT547</strain>
    </source>
</reference>
<feature type="transmembrane region" description="Helical" evidence="1">
    <location>
        <begin position="105"/>
        <end position="125"/>
    </location>
</feature>
<evidence type="ECO:0000313" key="3">
    <source>
        <dbReference type="Proteomes" id="UP000326354"/>
    </source>
</evidence>
<accession>A0A5S9IL96</accession>
<evidence type="ECO:0000256" key="1">
    <source>
        <dbReference type="SAM" id="Phobius"/>
    </source>
</evidence>
<keyword evidence="1" id="KW-0472">Membrane</keyword>
<keyword evidence="3" id="KW-1185">Reference proteome</keyword>
<name>A0A5S9IL96_UABAM</name>
<dbReference type="RefSeq" id="WP_151967712.1">
    <property type="nucleotide sequence ID" value="NZ_AP019860.1"/>
</dbReference>
<dbReference type="EMBL" id="AP019860">
    <property type="protein sequence ID" value="BBM83516.1"/>
    <property type="molecule type" value="Genomic_DNA"/>
</dbReference>
<evidence type="ECO:0000313" key="2">
    <source>
        <dbReference type="EMBL" id="BBM83516.1"/>
    </source>
</evidence>
<dbReference type="KEGG" id="uam:UABAM_01868"/>
<feature type="transmembrane region" description="Helical" evidence="1">
    <location>
        <begin position="132"/>
        <end position="154"/>
    </location>
</feature>
<organism evidence="2 3">
    <name type="scientific">Uabimicrobium amorphum</name>
    <dbReference type="NCBI Taxonomy" id="2596890"/>
    <lineage>
        <taxon>Bacteria</taxon>
        <taxon>Pseudomonadati</taxon>
        <taxon>Planctomycetota</taxon>
        <taxon>Candidatus Uabimicrobiia</taxon>
        <taxon>Candidatus Uabimicrobiales</taxon>
        <taxon>Candidatus Uabimicrobiaceae</taxon>
        <taxon>Candidatus Uabimicrobium</taxon>
    </lineage>
</organism>
<dbReference type="OrthoDB" id="191140at2"/>
<feature type="transmembrane region" description="Helical" evidence="1">
    <location>
        <begin position="39"/>
        <end position="64"/>
    </location>
</feature>
<protein>
    <submittedName>
        <fullName evidence="2">Uncharacterized protein</fullName>
    </submittedName>
</protein>
<keyword evidence="1" id="KW-0812">Transmembrane</keyword>
<feature type="transmembrane region" description="Helical" evidence="1">
    <location>
        <begin position="9"/>
        <end position="33"/>
    </location>
</feature>
<keyword evidence="1" id="KW-1133">Transmembrane helix</keyword>
<feature type="transmembrane region" description="Helical" evidence="1">
    <location>
        <begin position="76"/>
        <end position="93"/>
    </location>
</feature>
<sequence>MSKKNYVPLLYSILSGALAFTIASIIVFVTVAFAERQLYQLLGLLGAYIFWIILFISSGTILLYRLVRRIMSLPRFAIAYSVSFVLYSLAWMMSYYNMRNSTGEWVGSLTGSFAIAISFAVFFALPQYIARWTLFFFVLHSIGYFIGSNVFAMAPSRETMILWGITYGLGTGAGLGFILYYVKEHFVLQKAQIS</sequence>
<dbReference type="AlphaFoldDB" id="A0A5S9IL96"/>
<proteinExistence type="predicted"/>
<gene>
    <name evidence="2" type="ORF">UABAM_01868</name>
</gene>
<feature type="transmembrane region" description="Helical" evidence="1">
    <location>
        <begin position="160"/>
        <end position="182"/>
    </location>
</feature>
<dbReference type="Proteomes" id="UP000326354">
    <property type="component" value="Chromosome"/>
</dbReference>